<dbReference type="RefSeq" id="WP_007131443.1">
    <property type="nucleotide sequence ID" value="NZ_CP139098.1"/>
</dbReference>
<dbReference type="InterPro" id="IPR002577">
    <property type="entry name" value="HTH_HxlR"/>
</dbReference>
<dbReference type="PANTHER" id="PTHR33204:SF29">
    <property type="entry name" value="TRANSCRIPTIONAL REGULATOR"/>
    <property type="match status" value="1"/>
</dbReference>
<dbReference type="SUPFAM" id="SSF46785">
    <property type="entry name" value="Winged helix' DNA-binding domain"/>
    <property type="match status" value="1"/>
</dbReference>
<accession>A0ABS4FI85</accession>
<dbReference type="GO" id="GO:0003677">
    <property type="term" value="F:DNA binding"/>
    <property type="evidence" value="ECO:0007669"/>
    <property type="project" value="UniProtKB-KW"/>
</dbReference>
<dbReference type="Pfam" id="PF01638">
    <property type="entry name" value="HxlR"/>
    <property type="match status" value="1"/>
</dbReference>
<dbReference type="EMBL" id="JAGGKI010000018">
    <property type="protein sequence ID" value="MBP1895979.1"/>
    <property type="molecule type" value="Genomic_DNA"/>
</dbReference>
<dbReference type="GeneID" id="95406962"/>
<dbReference type="InterPro" id="IPR036388">
    <property type="entry name" value="WH-like_DNA-bd_sf"/>
</dbReference>
<evidence type="ECO:0000313" key="5">
    <source>
        <dbReference type="EMBL" id="MBP1895979.1"/>
    </source>
</evidence>
<protein>
    <submittedName>
        <fullName evidence="5">DNA-binding HxlR family transcriptional regulator</fullName>
    </submittedName>
</protein>
<dbReference type="PANTHER" id="PTHR33204">
    <property type="entry name" value="TRANSCRIPTIONAL REGULATOR, MARR FAMILY"/>
    <property type="match status" value="1"/>
</dbReference>
<evidence type="ECO:0000313" key="6">
    <source>
        <dbReference type="Proteomes" id="UP000706926"/>
    </source>
</evidence>
<evidence type="ECO:0000259" key="4">
    <source>
        <dbReference type="PROSITE" id="PS51118"/>
    </source>
</evidence>
<feature type="domain" description="HTH hxlR-type" evidence="4">
    <location>
        <begin position="11"/>
        <end position="109"/>
    </location>
</feature>
<gene>
    <name evidence="5" type="ORF">J2Z18_005089</name>
</gene>
<evidence type="ECO:0000256" key="1">
    <source>
        <dbReference type="ARBA" id="ARBA00023015"/>
    </source>
</evidence>
<dbReference type="Proteomes" id="UP000706926">
    <property type="component" value="Unassembled WGS sequence"/>
</dbReference>
<comment type="caution">
    <text evidence="5">The sequence shown here is derived from an EMBL/GenBank/DDBJ whole genome shotgun (WGS) entry which is preliminary data.</text>
</comment>
<proteinExistence type="predicted"/>
<dbReference type="Gene3D" id="1.10.10.10">
    <property type="entry name" value="Winged helix-like DNA-binding domain superfamily/Winged helix DNA-binding domain"/>
    <property type="match status" value="1"/>
</dbReference>
<evidence type="ECO:0000256" key="3">
    <source>
        <dbReference type="ARBA" id="ARBA00023163"/>
    </source>
</evidence>
<keyword evidence="1" id="KW-0805">Transcription regulation</keyword>
<sequence>MIEYRNSVFLCTSEITLGLISGKWKPLILSHLSKQTYRFNELQKLMPGATQKMLTVQLRDLENDGLIARKVYAVVPPKVEYSLTQLGEALMVILVQLRDFGTEYMRLFPDDELPSGTQEHEVNG</sequence>
<dbReference type="InterPro" id="IPR036390">
    <property type="entry name" value="WH_DNA-bd_sf"/>
</dbReference>
<name>A0ABS4FI85_9BACL</name>
<organism evidence="5 6">
    <name type="scientific">Paenibacillus lactis</name>
    <dbReference type="NCBI Taxonomy" id="228574"/>
    <lineage>
        <taxon>Bacteria</taxon>
        <taxon>Bacillati</taxon>
        <taxon>Bacillota</taxon>
        <taxon>Bacilli</taxon>
        <taxon>Bacillales</taxon>
        <taxon>Paenibacillaceae</taxon>
        <taxon>Paenibacillus</taxon>
    </lineage>
</organism>
<keyword evidence="2 5" id="KW-0238">DNA-binding</keyword>
<evidence type="ECO:0000256" key="2">
    <source>
        <dbReference type="ARBA" id="ARBA00023125"/>
    </source>
</evidence>
<reference evidence="5 6" key="1">
    <citation type="submission" date="2021-03" db="EMBL/GenBank/DDBJ databases">
        <title>Genomic Encyclopedia of Type Strains, Phase IV (KMG-IV): sequencing the most valuable type-strain genomes for metagenomic binning, comparative biology and taxonomic classification.</title>
        <authorList>
            <person name="Goeker M."/>
        </authorList>
    </citation>
    <scope>NUCLEOTIDE SEQUENCE [LARGE SCALE GENOMIC DNA]</scope>
    <source>
        <strain evidence="5 6">DSM 15596</strain>
    </source>
</reference>
<dbReference type="PROSITE" id="PS51118">
    <property type="entry name" value="HTH_HXLR"/>
    <property type="match status" value="1"/>
</dbReference>
<keyword evidence="6" id="KW-1185">Reference proteome</keyword>
<keyword evidence="3" id="KW-0804">Transcription</keyword>